<dbReference type="InterPro" id="IPR005471">
    <property type="entry name" value="Tscrpt_reg_IclR_N"/>
</dbReference>
<comment type="caution">
    <text evidence="6">The sequence shown here is derived from an EMBL/GenBank/DDBJ whole genome shotgun (WGS) entry which is preliminary data.</text>
</comment>
<keyword evidence="2" id="KW-0238">DNA-binding</keyword>
<protein>
    <submittedName>
        <fullName evidence="6">IclR family transcriptional regulator</fullName>
    </submittedName>
</protein>
<evidence type="ECO:0000256" key="3">
    <source>
        <dbReference type="ARBA" id="ARBA00023163"/>
    </source>
</evidence>
<dbReference type="Pfam" id="PF01614">
    <property type="entry name" value="IclR_C"/>
    <property type="match status" value="1"/>
</dbReference>
<dbReference type="SMART" id="SM00346">
    <property type="entry name" value="HTH_ICLR"/>
    <property type="match status" value="1"/>
</dbReference>
<reference evidence="6 7" key="1">
    <citation type="submission" date="2019-03" db="EMBL/GenBank/DDBJ databases">
        <title>Reclassification of Micrococcus aloeverae and Micrococcus yunnanensis as later heterotypic synonyms of Micrococcus luteus.</title>
        <authorList>
            <person name="Huang C.-H."/>
        </authorList>
    </citation>
    <scope>NUCLEOTIDE SEQUENCE [LARGE SCALE GENOMIC DNA]</scope>
    <source>
        <strain evidence="6 7">BCRC 12151</strain>
    </source>
</reference>
<organism evidence="6 7">
    <name type="scientific">Micrococcus lylae</name>
    <dbReference type="NCBI Taxonomy" id="1273"/>
    <lineage>
        <taxon>Bacteria</taxon>
        <taxon>Bacillati</taxon>
        <taxon>Actinomycetota</taxon>
        <taxon>Actinomycetes</taxon>
        <taxon>Micrococcales</taxon>
        <taxon>Micrococcaceae</taxon>
        <taxon>Micrococcus</taxon>
    </lineage>
</organism>
<dbReference type="InterPro" id="IPR014757">
    <property type="entry name" value="Tscrpt_reg_IclR_C"/>
</dbReference>
<dbReference type="Gene3D" id="3.30.450.40">
    <property type="match status" value="1"/>
</dbReference>
<keyword evidence="7" id="KW-1185">Reference proteome</keyword>
<evidence type="ECO:0000256" key="1">
    <source>
        <dbReference type="ARBA" id="ARBA00023015"/>
    </source>
</evidence>
<keyword evidence="1" id="KW-0805">Transcription regulation</keyword>
<accession>A0ABY2K2F6</accession>
<dbReference type="InterPro" id="IPR029016">
    <property type="entry name" value="GAF-like_dom_sf"/>
</dbReference>
<evidence type="ECO:0000256" key="2">
    <source>
        <dbReference type="ARBA" id="ARBA00023125"/>
    </source>
</evidence>
<sequence>MSLQCAQIGYGDAMETTTDPAREASGHPHRNEFVQALATGLGVLRAFTPERPALTLTDAAEATGISRASARRMLLTLVHLGYAVQVGRTFELTPKVLELGRGYWTGRSRSEVLRPVLTRASQRLQQSCSAGILDGAHLMYIARVHTERILRVNLDVGTRLPAFNTSMGRVLLAGLEDAAVRRVLEGSPRTPTTELTRTGVQELLAEVGRVREQGYAVVAGELDRNLASVAVPVRDGGGRVTVALNTALSTAPGQLGAEFSADELEGAVSRAVPVLQEAAREAEAALALAH</sequence>
<dbReference type="PANTHER" id="PTHR30136:SF34">
    <property type="entry name" value="TRANSCRIPTIONAL REGULATOR"/>
    <property type="match status" value="1"/>
</dbReference>
<evidence type="ECO:0000313" key="7">
    <source>
        <dbReference type="Proteomes" id="UP000297477"/>
    </source>
</evidence>
<gene>
    <name evidence="6" type="ORF">E4A49_08415</name>
</gene>
<dbReference type="InterPro" id="IPR050707">
    <property type="entry name" value="HTH_MetabolicPath_Reg"/>
</dbReference>
<dbReference type="PANTHER" id="PTHR30136">
    <property type="entry name" value="HELIX-TURN-HELIX TRANSCRIPTIONAL REGULATOR, ICLR FAMILY"/>
    <property type="match status" value="1"/>
</dbReference>
<dbReference type="PROSITE" id="PS51077">
    <property type="entry name" value="HTH_ICLR"/>
    <property type="match status" value="1"/>
</dbReference>
<dbReference type="EMBL" id="SPKT01000016">
    <property type="protein sequence ID" value="TFH98528.1"/>
    <property type="molecule type" value="Genomic_DNA"/>
</dbReference>
<dbReference type="RefSeq" id="WP_135103335.1">
    <property type="nucleotide sequence ID" value="NZ_JBPIZH010000085.1"/>
</dbReference>
<dbReference type="InterPro" id="IPR036390">
    <property type="entry name" value="WH_DNA-bd_sf"/>
</dbReference>
<evidence type="ECO:0000313" key="6">
    <source>
        <dbReference type="EMBL" id="TFH98528.1"/>
    </source>
</evidence>
<dbReference type="Proteomes" id="UP000297477">
    <property type="component" value="Unassembled WGS sequence"/>
</dbReference>
<feature type="domain" description="HTH iclR-type" evidence="4">
    <location>
        <begin position="34"/>
        <end position="94"/>
    </location>
</feature>
<dbReference type="Pfam" id="PF09339">
    <property type="entry name" value="HTH_IclR"/>
    <property type="match status" value="1"/>
</dbReference>
<proteinExistence type="predicted"/>
<dbReference type="PROSITE" id="PS51078">
    <property type="entry name" value="ICLR_ED"/>
    <property type="match status" value="1"/>
</dbReference>
<name>A0ABY2K2F6_9MICC</name>
<keyword evidence="3" id="KW-0804">Transcription</keyword>
<dbReference type="Gene3D" id="1.10.10.10">
    <property type="entry name" value="Winged helix-like DNA-binding domain superfamily/Winged helix DNA-binding domain"/>
    <property type="match status" value="1"/>
</dbReference>
<dbReference type="InterPro" id="IPR036388">
    <property type="entry name" value="WH-like_DNA-bd_sf"/>
</dbReference>
<evidence type="ECO:0000259" key="5">
    <source>
        <dbReference type="PROSITE" id="PS51078"/>
    </source>
</evidence>
<dbReference type="SUPFAM" id="SSF46785">
    <property type="entry name" value="Winged helix' DNA-binding domain"/>
    <property type="match status" value="1"/>
</dbReference>
<evidence type="ECO:0000259" key="4">
    <source>
        <dbReference type="PROSITE" id="PS51077"/>
    </source>
</evidence>
<dbReference type="SUPFAM" id="SSF55781">
    <property type="entry name" value="GAF domain-like"/>
    <property type="match status" value="1"/>
</dbReference>
<feature type="domain" description="IclR-ED" evidence="5">
    <location>
        <begin position="95"/>
        <end position="288"/>
    </location>
</feature>